<accession>A0A502GD96</accession>
<feature type="domain" description="OmpA-like" evidence="7">
    <location>
        <begin position="327"/>
        <end position="443"/>
    </location>
</feature>
<dbReference type="SUPFAM" id="SSF103088">
    <property type="entry name" value="OmpA-like"/>
    <property type="match status" value="1"/>
</dbReference>
<feature type="compositionally biased region" description="Basic and acidic residues" evidence="5">
    <location>
        <begin position="434"/>
        <end position="443"/>
    </location>
</feature>
<feature type="transmembrane region" description="Helical" evidence="6">
    <location>
        <begin position="223"/>
        <end position="240"/>
    </location>
</feature>
<dbReference type="InterPro" id="IPR050330">
    <property type="entry name" value="Bact_OuterMem_StrucFunc"/>
</dbReference>
<sequence>MADFLGTVKDLFSNELTGGAAAKLGESEGAVQKALGGIVPLVLGALIGRSGTPGGAQETLAMSQQAYQTTGSSLSAPGGLLGLLSGGAGGGLLSSLFGNAASTNTLTSTLGDYAGVSSASAGSLLGMAGPAILGLLGQHASTNNLDANGLSGMLQGLKSQVTAMLPSGLSSLAGLVGLGGLGAAASNVASGLGAPLAAAVPPVANPARTPLPEPAPAGGSSRWPLILLALAVIAGLFYFLRGRTNDAPAAATPTADTTVVGPADTTRTLGATAGAALDSAEMALKAGWAKLGTVGELKLADGTALRVPANGVEKRLVAFIDDKDKAVDKTTWFSLDRLLFQTGTSDLLPDSQEQLANVAAILKAYPAVKLKLGGYTDSRGNAAANLKLSGQRAAAVKAQLEGLGVASGRLDSEGYGVAHPVASNDTPDGRQQNRRVDVRVTAK</sequence>
<evidence type="ECO:0000313" key="8">
    <source>
        <dbReference type="EMBL" id="TPG58683.1"/>
    </source>
</evidence>
<dbReference type="PRINTS" id="PR01021">
    <property type="entry name" value="OMPADOMAIN"/>
</dbReference>
<evidence type="ECO:0000259" key="7">
    <source>
        <dbReference type="PROSITE" id="PS51123"/>
    </source>
</evidence>
<dbReference type="Proteomes" id="UP000317646">
    <property type="component" value="Unassembled WGS sequence"/>
</dbReference>
<comment type="subcellular location">
    <subcellularLocation>
        <location evidence="1">Cell outer membrane</location>
    </subcellularLocation>
</comment>
<evidence type="ECO:0000313" key="9">
    <source>
        <dbReference type="Proteomes" id="UP000317646"/>
    </source>
</evidence>
<dbReference type="RefSeq" id="WP_140469607.1">
    <property type="nucleotide sequence ID" value="NZ_RCYZ01000015.1"/>
</dbReference>
<keyword evidence="3" id="KW-0998">Cell outer membrane</keyword>
<dbReference type="AlphaFoldDB" id="A0A502GD96"/>
<dbReference type="PANTHER" id="PTHR30329:SF21">
    <property type="entry name" value="LIPOPROTEIN YIAD-RELATED"/>
    <property type="match status" value="1"/>
</dbReference>
<dbReference type="Pfam" id="PF00691">
    <property type="entry name" value="OmpA"/>
    <property type="match status" value="1"/>
</dbReference>
<evidence type="ECO:0000256" key="3">
    <source>
        <dbReference type="ARBA" id="ARBA00023237"/>
    </source>
</evidence>
<dbReference type="EMBL" id="RCYZ01000015">
    <property type="protein sequence ID" value="TPG58683.1"/>
    <property type="molecule type" value="Genomic_DNA"/>
</dbReference>
<dbReference type="OrthoDB" id="9782229at2"/>
<evidence type="ECO:0000256" key="2">
    <source>
        <dbReference type="ARBA" id="ARBA00023136"/>
    </source>
</evidence>
<comment type="caution">
    <text evidence="8">The sequence shown here is derived from an EMBL/GenBank/DDBJ whole genome shotgun (WGS) entry which is preliminary data.</text>
</comment>
<keyword evidence="2 4" id="KW-0472">Membrane</keyword>
<evidence type="ECO:0000256" key="6">
    <source>
        <dbReference type="SAM" id="Phobius"/>
    </source>
</evidence>
<evidence type="ECO:0000256" key="4">
    <source>
        <dbReference type="PROSITE-ProRule" id="PRU00473"/>
    </source>
</evidence>
<dbReference type="InterPro" id="IPR036737">
    <property type="entry name" value="OmpA-like_sf"/>
</dbReference>
<dbReference type="CDD" id="cd07185">
    <property type="entry name" value="OmpA_C-like"/>
    <property type="match status" value="1"/>
</dbReference>
<dbReference type="InterPro" id="IPR009282">
    <property type="entry name" value="DUF937"/>
</dbReference>
<name>A0A502GD96_9BACT</name>
<dbReference type="PROSITE" id="PS51123">
    <property type="entry name" value="OMPA_2"/>
    <property type="match status" value="1"/>
</dbReference>
<organism evidence="8 9">
    <name type="scientific">Hymenobacter nivis</name>
    <dbReference type="NCBI Taxonomy" id="1850093"/>
    <lineage>
        <taxon>Bacteria</taxon>
        <taxon>Pseudomonadati</taxon>
        <taxon>Bacteroidota</taxon>
        <taxon>Cytophagia</taxon>
        <taxon>Cytophagales</taxon>
        <taxon>Hymenobacteraceae</taxon>
        <taxon>Hymenobacter</taxon>
    </lineage>
</organism>
<gene>
    <name evidence="8" type="ORF">EAH73_22020</name>
</gene>
<proteinExistence type="predicted"/>
<keyword evidence="6" id="KW-0812">Transmembrane</keyword>
<evidence type="ECO:0000256" key="1">
    <source>
        <dbReference type="ARBA" id="ARBA00004442"/>
    </source>
</evidence>
<evidence type="ECO:0000256" key="5">
    <source>
        <dbReference type="SAM" id="MobiDB-lite"/>
    </source>
</evidence>
<dbReference type="GO" id="GO:0009279">
    <property type="term" value="C:cell outer membrane"/>
    <property type="evidence" value="ECO:0007669"/>
    <property type="project" value="UniProtKB-SubCell"/>
</dbReference>
<dbReference type="PANTHER" id="PTHR30329">
    <property type="entry name" value="STATOR ELEMENT OF FLAGELLAR MOTOR COMPLEX"/>
    <property type="match status" value="1"/>
</dbReference>
<dbReference type="InterPro" id="IPR006664">
    <property type="entry name" value="OMP_bac"/>
</dbReference>
<keyword evidence="9" id="KW-1185">Reference proteome</keyword>
<reference evidence="8 9" key="1">
    <citation type="journal article" date="2019" name="Environ. Microbiol.">
        <title>Species interactions and distinct microbial communities in high Arctic permafrost affected cryosols are associated with the CH4 and CO2 gas fluxes.</title>
        <authorList>
            <person name="Altshuler I."/>
            <person name="Hamel J."/>
            <person name="Turney S."/>
            <person name="Magnuson E."/>
            <person name="Levesque R."/>
            <person name="Greer C."/>
            <person name="Whyte L.G."/>
        </authorList>
    </citation>
    <scope>NUCLEOTIDE SEQUENCE [LARGE SCALE GENOMIC DNA]</scope>
    <source>
        <strain evidence="8 9">S9.2P</strain>
    </source>
</reference>
<protein>
    <submittedName>
        <fullName evidence="8">OmpA family protein</fullName>
    </submittedName>
</protein>
<dbReference type="PRINTS" id="PR01023">
    <property type="entry name" value="NAFLGMOTY"/>
</dbReference>
<dbReference type="Pfam" id="PF06078">
    <property type="entry name" value="DUF937"/>
    <property type="match status" value="1"/>
</dbReference>
<feature type="region of interest" description="Disordered" evidence="5">
    <location>
        <begin position="416"/>
        <end position="443"/>
    </location>
</feature>
<dbReference type="Gene3D" id="3.30.1330.60">
    <property type="entry name" value="OmpA-like domain"/>
    <property type="match status" value="1"/>
</dbReference>
<keyword evidence="6" id="KW-1133">Transmembrane helix</keyword>
<dbReference type="InterPro" id="IPR006665">
    <property type="entry name" value="OmpA-like"/>
</dbReference>